<keyword evidence="1" id="KW-0732">Signal</keyword>
<accession>A0ABW7IT78</accession>
<evidence type="ECO:0000313" key="2">
    <source>
        <dbReference type="EMBL" id="MFH0264852.1"/>
    </source>
</evidence>
<evidence type="ECO:0000256" key="1">
    <source>
        <dbReference type="SAM" id="SignalP"/>
    </source>
</evidence>
<dbReference type="RefSeq" id="WP_394607373.1">
    <property type="nucleotide sequence ID" value="NZ_JBIHSN010000002.1"/>
</dbReference>
<feature type="signal peptide" evidence="1">
    <location>
        <begin position="1"/>
        <end position="21"/>
    </location>
</feature>
<keyword evidence="3" id="KW-1185">Reference proteome</keyword>
<dbReference type="EMBL" id="JBIHSN010000002">
    <property type="protein sequence ID" value="MFH0264852.1"/>
    <property type="molecule type" value="Genomic_DNA"/>
</dbReference>
<dbReference type="Proteomes" id="UP001607151">
    <property type="component" value="Unassembled WGS sequence"/>
</dbReference>
<comment type="caution">
    <text evidence="2">The sequence shown here is derived from an EMBL/GenBank/DDBJ whole genome shotgun (WGS) entry which is preliminary data.</text>
</comment>
<dbReference type="InterPro" id="IPR029045">
    <property type="entry name" value="ClpP/crotonase-like_dom_sf"/>
</dbReference>
<name>A0ABW7IT78_9VIBR</name>
<proteinExistence type="predicted"/>
<feature type="chain" id="PRO_5045498881" description="Lipoprotein" evidence="1">
    <location>
        <begin position="22"/>
        <end position="232"/>
    </location>
</feature>
<gene>
    <name evidence="2" type="ORF">ACGRQ9_04980</name>
</gene>
<dbReference type="PROSITE" id="PS51257">
    <property type="entry name" value="PROKAR_LIPOPROTEIN"/>
    <property type="match status" value="1"/>
</dbReference>
<evidence type="ECO:0000313" key="3">
    <source>
        <dbReference type="Proteomes" id="UP001607151"/>
    </source>
</evidence>
<organism evidence="2 3">
    <name type="scientific">Vibrio rumoiensis</name>
    <dbReference type="NCBI Taxonomy" id="76258"/>
    <lineage>
        <taxon>Bacteria</taxon>
        <taxon>Pseudomonadati</taxon>
        <taxon>Pseudomonadota</taxon>
        <taxon>Gammaproteobacteria</taxon>
        <taxon>Vibrionales</taxon>
        <taxon>Vibrionaceae</taxon>
        <taxon>Vibrio</taxon>
    </lineage>
</organism>
<evidence type="ECO:0008006" key="4">
    <source>
        <dbReference type="Google" id="ProtNLM"/>
    </source>
</evidence>
<reference evidence="2 3" key="1">
    <citation type="submission" date="2024-10" db="EMBL/GenBank/DDBJ databases">
        <authorList>
            <person name="Yibar A."/>
            <person name="Saticioglu I.B."/>
            <person name="Duman M."/>
            <person name="Ajmi N."/>
            <person name="Gurler F."/>
            <person name="Ay H."/>
            <person name="Onuk E."/>
            <person name="Guler S."/>
            <person name="Romalde J.L."/>
        </authorList>
    </citation>
    <scope>NUCLEOTIDE SEQUENCE [LARGE SCALE GENOMIC DNA]</scope>
    <source>
        <strain evidence="2 3">14-MA-B</strain>
    </source>
</reference>
<protein>
    <recommendedName>
        <fullName evidence="4">Lipoprotein</fullName>
    </recommendedName>
</protein>
<sequence length="232" mass="26311">MRTIISISLMLLLTACSNQFAKPFPFPQISLKDDTLIYKGMITGDGVLTAQRVARNSSMKITKLQITSPGGMIEPGIELGYFIKENNLDLILTQLCFSACANYLLPAAHSITIQKDTLLGWHGGARQSNALWKQSISNGQWDNFYPYLERLRKKEYQFFQDMDVAINITTYGQTKLNTCQKAKQTTGWYYTLNDMKSMGLPPVKMEEKTLLESVMYQDEKVTACLMPEIFNT</sequence>
<dbReference type="SUPFAM" id="SSF52096">
    <property type="entry name" value="ClpP/crotonase"/>
    <property type="match status" value="1"/>
</dbReference>